<proteinExistence type="predicted"/>
<organism evidence="1 2">
    <name type="scientific">Actinomadura monticuli</name>
    <dbReference type="NCBI Taxonomy" id="3097367"/>
    <lineage>
        <taxon>Bacteria</taxon>
        <taxon>Bacillati</taxon>
        <taxon>Actinomycetota</taxon>
        <taxon>Actinomycetes</taxon>
        <taxon>Streptosporangiales</taxon>
        <taxon>Thermomonosporaceae</taxon>
        <taxon>Actinomadura</taxon>
    </lineage>
</organism>
<sequence length="157" mass="17155">MSGISEDQCLAFRWPSTARMYKYFLRGKSWFDVDRVAAEGVLRSAPDAGAVRQRLAPGSVRVMSHATSAATDARWVSGMEQAYDDATNRIHFRAEAEIAGLLAGWDAVDSPARCDVARWGLPTPYDGQPGRHVRVVGMPAVLPDLRQGRVRARGGAQ</sequence>
<dbReference type="Gene3D" id="3.40.50.150">
    <property type="entry name" value="Vaccinia Virus protein VP39"/>
    <property type="match status" value="2"/>
</dbReference>
<evidence type="ECO:0000313" key="1">
    <source>
        <dbReference type="EMBL" id="MFA1538048.1"/>
    </source>
</evidence>
<reference evidence="1 2" key="1">
    <citation type="submission" date="2023-11" db="EMBL/GenBank/DDBJ databases">
        <title>Actinomadura monticuli sp. nov., isolated from volcanic ash.</title>
        <authorList>
            <person name="Lee S.D."/>
            <person name="Yang H."/>
            <person name="Kim I.S."/>
        </authorList>
    </citation>
    <scope>NUCLEOTIDE SEQUENCE [LARGE SCALE GENOMIC DNA]</scope>
    <source>
        <strain evidence="1 2">DLS-62</strain>
    </source>
</reference>
<protein>
    <submittedName>
        <fullName evidence="1">Uncharacterized protein</fullName>
    </submittedName>
</protein>
<dbReference type="InterPro" id="IPR029063">
    <property type="entry name" value="SAM-dependent_MTases_sf"/>
</dbReference>
<dbReference type="Pfam" id="PF04672">
    <property type="entry name" value="Methyltransf_19"/>
    <property type="match status" value="1"/>
</dbReference>
<dbReference type="Proteomes" id="UP001569963">
    <property type="component" value="Unassembled WGS sequence"/>
</dbReference>
<dbReference type="InterPro" id="IPR006764">
    <property type="entry name" value="SAM_dep_MeTrfase_SAV2177_type"/>
</dbReference>
<evidence type="ECO:0000313" key="2">
    <source>
        <dbReference type="Proteomes" id="UP001569963"/>
    </source>
</evidence>
<gene>
    <name evidence="1" type="ORF">SM611_03830</name>
</gene>
<accession>A0ABV4Q4S0</accession>
<name>A0ABV4Q4S0_9ACTN</name>
<keyword evidence="2" id="KW-1185">Reference proteome</keyword>
<dbReference type="EMBL" id="JAXCEI010000001">
    <property type="protein sequence ID" value="MFA1538048.1"/>
    <property type="molecule type" value="Genomic_DNA"/>
</dbReference>
<comment type="caution">
    <text evidence="1">The sequence shown here is derived from an EMBL/GenBank/DDBJ whole genome shotgun (WGS) entry which is preliminary data.</text>
</comment>
<dbReference type="RefSeq" id="WP_371947372.1">
    <property type="nucleotide sequence ID" value="NZ_JAXCEI010000001.1"/>
</dbReference>